<dbReference type="GeneID" id="34458515"/>
<evidence type="ECO:0000313" key="2">
    <source>
        <dbReference type="EMBL" id="OJJ85783.1"/>
    </source>
</evidence>
<sequence length="517" mass="57863">MERPVKRLKSAAEHEEEVRSGDTAPTPAPAPAESSTSYEQGQQSIAVSIRAMCANLHRQNRMRLNAPAGAPTNAPAIDPALNRAFYGSQGSQTSFAEGASSGGDTEALSPPEANNSRANLVNRIGPEIQFGECGRKPRWVVVPTPYDVVNTFDWMLEAGTPNLWNGLTHEQLVEYAYMYLEHALEDTVFRDRFRWEVKSGSFSHLLVNLEDALPPLPDAPITDWFGEADERYFYYRHQSPFVALRPGIRGYQVNGNSPIIGGRRSVESPNGQLAENEQAPSQIVETARPSVYHNGVQEQPPQFTRAQNHTNGHPNGRPFHKYIYMGPNALTPRHMVDEPLSNPPNGLPRVDFSDVMPRARTKQTSKKAAQTLYRQPNADKPVAEETEFMGLEREALDSLKDEKTCAKTFPRRTFRRFRPWAGYKDATRYINKEDLARLPRFPMAQRAFNPLVGVRAAPTSKTSRTSKIAKIARTANTAKTATTATTENTARTPETSKDGSPRRNPPRNRRKPKRYLN</sequence>
<dbReference type="EMBL" id="KV878894">
    <property type="protein sequence ID" value="OJJ85783.1"/>
    <property type="molecule type" value="Genomic_DNA"/>
</dbReference>
<reference evidence="3" key="1">
    <citation type="journal article" date="2017" name="Genome Biol.">
        <title>Comparative genomics reveals high biological diversity and specific adaptations in the industrially and medically important fungal genus Aspergillus.</title>
        <authorList>
            <person name="de Vries R.P."/>
            <person name="Riley R."/>
            <person name="Wiebenga A."/>
            <person name="Aguilar-Osorio G."/>
            <person name="Amillis S."/>
            <person name="Uchima C.A."/>
            <person name="Anderluh G."/>
            <person name="Asadollahi M."/>
            <person name="Askin M."/>
            <person name="Barry K."/>
            <person name="Battaglia E."/>
            <person name="Bayram O."/>
            <person name="Benocci T."/>
            <person name="Braus-Stromeyer S.A."/>
            <person name="Caldana C."/>
            <person name="Canovas D."/>
            <person name="Cerqueira G.C."/>
            <person name="Chen F."/>
            <person name="Chen W."/>
            <person name="Choi C."/>
            <person name="Clum A."/>
            <person name="Dos Santos R.A."/>
            <person name="Damasio A.R."/>
            <person name="Diallinas G."/>
            <person name="Emri T."/>
            <person name="Fekete E."/>
            <person name="Flipphi M."/>
            <person name="Freyberg S."/>
            <person name="Gallo A."/>
            <person name="Gournas C."/>
            <person name="Habgood R."/>
            <person name="Hainaut M."/>
            <person name="Harispe M.L."/>
            <person name="Henrissat B."/>
            <person name="Hilden K.S."/>
            <person name="Hope R."/>
            <person name="Hossain A."/>
            <person name="Karabika E."/>
            <person name="Karaffa L."/>
            <person name="Karanyi Z."/>
            <person name="Krasevec N."/>
            <person name="Kuo A."/>
            <person name="Kusch H."/>
            <person name="LaButti K."/>
            <person name="Lagendijk E.L."/>
            <person name="Lapidus A."/>
            <person name="Levasseur A."/>
            <person name="Lindquist E."/>
            <person name="Lipzen A."/>
            <person name="Logrieco A.F."/>
            <person name="MacCabe A."/>
            <person name="Maekelae M.R."/>
            <person name="Malavazi I."/>
            <person name="Melin P."/>
            <person name="Meyer V."/>
            <person name="Mielnichuk N."/>
            <person name="Miskei M."/>
            <person name="Molnar A.P."/>
            <person name="Mule G."/>
            <person name="Ngan C.Y."/>
            <person name="Orejas M."/>
            <person name="Orosz E."/>
            <person name="Ouedraogo J.P."/>
            <person name="Overkamp K.M."/>
            <person name="Park H.-S."/>
            <person name="Perrone G."/>
            <person name="Piumi F."/>
            <person name="Punt P.J."/>
            <person name="Ram A.F."/>
            <person name="Ramon A."/>
            <person name="Rauscher S."/>
            <person name="Record E."/>
            <person name="Riano-Pachon D.M."/>
            <person name="Robert V."/>
            <person name="Roehrig J."/>
            <person name="Ruller R."/>
            <person name="Salamov A."/>
            <person name="Salih N.S."/>
            <person name="Samson R.A."/>
            <person name="Sandor E."/>
            <person name="Sanguinetti M."/>
            <person name="Schuetze T."/>
            <person name="Sepcic K."/>
            <person name="Shelest E."/>
            <person name="Sherlock G."/>
            <person name="Sophianopoulou V."/>
            <person name="Squina F.M."/>
            <person name="Sun H."/>
            <person name="Susca A."/>
            <person name="Todd R.B."/>
            <person name="Tsang A."/>
            <person name="Unkles S.E."/>
            <person name="van de Wiele N."/>
            <person name="van Rossen-Uffink D."/>
            <person name="Oliveira J.V."/>
            <person name="Vesth T.C."/>
            <person name="Visser J."/>
            <person name="Yu J.-H."/>
            <person name="Zhou M."/>
            <person name="Andersen M.R."/>
            <person name="Archer D.B."/>
            <person name="Baker S.E."/>
            <person name="Benoit I."/>
            <person name="Brakhage A.A."/>
            <person name="Braus G.H."/>
            <person name="Fischer R."/>
            <person name="Frisvad J.C."/>
            <person name="Goldman G.H."/>
            <person name="Houbraken J."/>
            <person name="Oakley B."/>
            <person name="Pocsi I."/>
            <person name="Scazzocchio C."/>
            <person name="Seiboth B."/>
            <person name="vanKuyk P.A."/>
            <person name="Wortman J."/>
            <person name="Dyer P.S."/>
            <person name="Grigoriev I.V."/>
        </authorList>
    </citation>
    <scope>NUCLEOTIDE SEQUENCE [LARGE SCALE GENOMIC DNA]</scope>
    <source>
        <strain evidence="3">CBS 516.65</strain>
    </source>
</reference>
<feature type="region of interest" description="Disordered" evidence="1">
    <location>
        <begin position="475"/>
        <end position="517"/>
    </location>
</feature>
<protein>
    <submittedName>
        <fullName evidence="2">Uncharacterized protein</fullName>
    </submittedName>
</protein>
<gene>
    <name evidence="2" type="ORF">ASPGLDRAFT_1514812</name>
</gene>
<keyword evidence="3" id="KW-1185">Reference proteome</keyword>
<dbReference type="AlphaFoldDB" id="A0A1L9VPC5"/>
<dbReference type="VEuPathDB" id="FungiDB:ASPGLDRAFT_1514812"/>
<feature type="region of interest" description="Disordered" evidence="1">
    <location>
        <begin position="92"/>
        <end position="117"/>
    </location>
</feature>
<accession>A0A1L9VPC5</accession>
<proteinExistence type="predicted"/>
<feature type="compositionally biased region" description="Basic and acidic residues" evidence="1">
    <location>
        <begin position="1"/>
        <end position="20"/>
    </location>
</feature>
<organism evidence="2 3">
    <name type="scientific">Aspergillus glaucus CBS 516.65</name>
    <dbReference type="NCBI Taxonomy" id="1160497"/>
    <lineage>
        <taxon>Eukaryota</taxon>
        <taxon>Fungi</taxon>
        <taxon>Dikarya</taxon>
        <taxon>Ascomycota</taxon>
        <taxon>Pezizomycotina</taxon>
        <taxon>Eurotiomycetes</taxon>
        <taxon>Eurotiomycetidae</taxon>
        <taxon>Eurotiales</taxon>
        <taxon>Aspergillaceae</taxon>
        <taxon>Aspergillus</taxon>
        <taxon>Aspergillus subgen. Aspergillus</taxon>
    </lineage>
</organism>
<dbReference type="Proteomes" id="UP000184300">
    <property type="component" value="Unassembled WGS sequence"/>
</dbReference>
<feature type="compositionally biased region" description="Basic residues" evidence="1">
    <location>
        <begin position="504"/>
        <end position="517"/>
    </location>
</feature>
<dbReference type="RefSeq" id="XP_022402481.1">
    <property type="nucleotide sequence ID" value="XM_022542254.1"/>
</dbReference>
<feature type="compositionally biased region" description="Low complexity" evidence="1">
    <location>
        <begin position="475"/>
        <end position="493"/>
    </location>
</feature>
<evidence type="ECO:0000256" key="1">
    <source>
        <dbReference type="SAM" id="MobiDB-lite"/>
    </source>
</evidence>
<feature type="region of interest" description="Disordered" evidence="1">
    <location>
        <begin position="1"/>
        <end position="42"/>
    </location>
</feature>
<dbReference type="OrthoDB" id="4506111at2759"/>
<evidence type="ECO:0000313" key="3">
    <source>
        <dbReference type="Proteomes" id="UP000184300"/>
    </source>
</evidence>
<name>A0A1L9VPC5_ASPGL</name>